<dbReference type="InterPro" id="IPR036420">
    <property type="entry name" value="BRCT_dom_sf"/>
</dbReference>
<dbReference type="InterPro" id="IPR027417">
    <property type="entry name" value="P-loop_NTPase"/>
</dbReference>
<dbReference type="CDD" id="cd18809">
    <property type="entry name" value="SF1_C_RecD"/>
    <property type="match status" value="1"/>
</dbReference>
<feature type="domain" description="AAA+ ATPase" evidence="1">
    <location>
        <begin position="18"/>
        <end position="262"/>
    </location>
</feature>
<dbReference type="GO" id="GO:0000723">
    <property type="term" value="P:telomere maintenance"/>
    <property type="evidence" value="ECO:0007669"/>
    <property type="project" value="InterPro"/>
</dbReference>
<name>A0A7Y0UU76_9ACTO</name>
<dbReference type="AlphaFoldDB" id="A0A7Y0UU76"/>
<proteinExistence type="predicted"/>
<dbReference type="Pfam" id="PF05970">
    <property type="entry name" value="PIF1"/>
    <property type="match status" value="1"/>
</dbReference>
<dbReference type="RefSeq" id="WP_169762889.1">
    <property type="nucleotide sequence ID" value="NZ_JABCUQ010000024.1"/>
</dbReference>
<dbReference type="SUPFAM" id="SSF52540">
    <property type="entry name" value="P-loop containing nucleoside triphosphate hydrolases"/>
    <property type="match status" value="2"/>
</dbReference>
<dbReference type="GO" id="GO:0003678">
    <property type="term" value="F:DNA helicase activity"/>
    <property type="evidence" value="ECO:0007669"/>
    <property type="project" value="InterPro"/>
</dbReference>
<evidence type="ECO:0000313" key="3">
    <source>
        <dbReference type="Proteomes" id="UP000575397"/>
    </source>
</evidence>
<reference evidence="2 3" key="1">
    <citation type="submission" date="2020-04" db="EMBL/GenBank/DDBJ databases">
        <title>Antimicrobial susceptibility and clonality of vaginal-derived multi-drug resistant Mobiluncus isolates in China.</title>
        <authorList>
            <person name="Zhang X."/>
        </authorList>
    </citation>
    <scope>NUCLEOTIDE SEQUENCE [LARGE SCALE GENOMIC DNA]</scope>
    <source>
        <strain evidence="2 3">12</strain>
    </source>
</reference>
<evidence type="ECO:0000259" key="1">
    <source>
        <dbReference type="SMART" id="SM00382"/>
    </source>
</evidence>
<comment type="caution">
    <text evidence="2">The sequence shown here is derived from an EMBL/GenBank/DDBJ whole genome shotgun (WGS) entry which is preliminary data.</text>
</comment>
<dbReference type="Gene3D" id="3.40.50.300">
    <property type="entry name" value="P-loop containing nucleotide triphosphate hydrolases"/>
    <property type="match status" value="1"/>
</dbReference>
<dbReference type="SMART" id="SM00382">
    <property type="entry name" value="AAA"/>
    <property type="match status" value="1"/>
</dbReference>
<dbReference type="InterPro" id="IPR003593">
    <property type="entry name" value="AAA+_ATPase"/>
</dbReference>
<dbReference type="Proteomes" id="UP000575397">
    <property type="component" value="Unassembled WGS sequence"/>
</dbReference>
<evidence type="ECO:0000313" key="2">
    <source>
        <dbReference type="EMBL" id="NMX03816.1"/>
    </source>
</evidence>
<accession>A0A7Y0UU76</accession>
<dbReference type="InterPro" id="IPR010285">
    <property type="entry name" value="DNA_helicase_pif1-like_DEAD"/>
</dbReference>
<organism evidence="2 3">
    <name type="scientific">Mobiluncus mulieris</name>
    <dbReference type="NCBI Taxonomy" id="2052"/>
    <lineage>
        <taxon>Bacteria</taxon>
        <taxon>Bacillati</taxon>
        <taxon>Actinomycetota</taxon>
        <taxon>Actinomycetes</taxon>
        <taxon>Actinomycetales</taxon>
        <taxon>Actinomycetaceae</taxon>
        <taxon>Mobiluncus</taxon>
    </lineage>
</organism>
<dbReference type="PANTHER" id="PTHR47642">
    <property type="entry name" value="ATP-DEPENDENT DNA HELICASE"/>
    <property type="match status" value="1"/>
</dbReference>
<dbReference type="GO" id="GO:0006281">
    <property type="term" value="P:DNA repair"/>
    <property type="evidence" value="ECO:0007669"/>
    <property type="project" value="InterPro"/>
</dbReference>
<dbReference type="SUPFAM" id="SSF52113">
    <property type="entry name" value="BRCT domain"/>
    <property type="match status" value="1"/>
</dbReference>
<dbReference type="Gene3D" id="3.40.50.10190">
    <property type="entry name" value="BRCT domain"/>
    <property type="match status" value="1"/>
</dbReference>
<dbReference type="EMBL" id="JABCUS010000016">
    <property type="protein sequence ID" value="NMX03816.1"/>
    <property type="molecule type" value="Genomic_DNA"/>
</dbReference>
<sequence length="744" mass="80634">MALTITEDFARALDCLDRGENLFLTGKAGTGKSTLIRHFMATHEKRRTVVAAPTGVAALNVGGYTLHRLFSFGPNVTPSDVASGRAKPGKFAKTIAKLETLIIDEASMVRADLFDTIALALQQYGPHPGRPFGGIQLVLVGDLYQLPPVVTEAETEYFQTVYRTPYFFSAENFNLDLFNVVSLETVFRQIGDTVLVDILNAIREGRMTKGVQAALNAHFDRDFEPPKDEFWLTLATTNNIVSARNRRALECLDGQIFVANAEISGEIDRSARATEETLYFKIGAQIMLLNNDAAGRWVNGSMGVIVDIDIDPADPGGLGGCVYVRLRNGNTVAVEPYTWEITRPEVIGRDIQHHLVGSFTQFPFKLAWAVTIHKSQGQTLDRAVIDLTGGTRATGQLYVALSRCTSLEGLVLHRRIYAKDLKIDHRVREFLSGSTRRETTRLCAIEAVLVGQSDGFVRPIEVAVAFPDGSVTSTLVNPTRDVGDSAAVYGLGASQLQSAPTLAQAWPFLEDAISGYGLVSSDAEAMLGILDTELKRNGMVSGLEKIVTPADGSSGGREFRAGMRAGERAQLTLTAALEGGTTQPAVEYQPLEVSYTGYQMTDDLMIMPYGEAADVAAMLEEKFAGHPVCAETETALADFERAYGVSVKRVRAGDAPPAAAVLSPGVRICFTGTAMLDGVVYEREEMEEIAWAAGFHPVNNVTKTRCDCLVAADVATMSNKAKNAARWGKPVISAEDFLHFVNGR</sequence>
<dbReference type="InterPro" id="IPR051055">
    <property type="entry name" value="PIF1_helicase"/>
</dbReference>
<protein>
    <submittedName>
        <fullName evidence="2">AAA family ATPase</fullName>
    </submittedName>
</protein>
<gene>
    <name evidence="2" type="ORF">HHJ77_07735</name>
</gene>